<feature type="compositionally biased region" description="Low complexity" evidence="1">
    <location>
        <begin position="42"/>
        <end position="61"/>
    </location>
</feature>
<dbReference type="Proteomes" id="UP000011086">
    <property type="component" value="Unassembled WGS sequence"/>
</dbReference>
<accession>A0AA97PJX0</accession>
<name>A0AA97PJX0_PYRO3</name>
<dbReference type="EMBL" id="JH793040">
    <property type="protein sequence ID" value="ELQ37357.1"/>
    <property type="molecule type" value="Genomic_DNA"/>
</dbReference>
<evidence type="ECO:0000256" key="1">
    <source>
        <dbReference type="SAM" id="MobiDB-lite"/>
    </source>
</evidence>
<feature type="region of interest" description="Disordered" evidence="1">
    <location>
        <begin position="1"/>
        <end position="76"/>
    </location>
</feature>
<protein>
    <submittedName>
        <fullName evidence="2">Uncharacterized protein</fullName>
    </submittedName>
</protein>
<reference evidence="2" key="1">
    <citation type="journal article" date="2012" name="PLoS Genet.">
        <title>Comparative analysis of the genomes of two field isolates of the rice blast fungus Magnaporthe oryzae.</title>
        <authorList>
            <person name="Xue M."/>
            <person name="Yang J."/>
            <person name="Li Z."/>
            <person name="Hu S."/>
            <person name="Yao N."/>
            <person name="Dean R.A."/>
            <person name="Zhao W."/>
            <person name="Shen M."/>
            <person name="Zhang H."/>
            <person name="Li C."/>
            <person name="Liu L."/>
            <person name="Cao L."/>
            <person name="Xu X."/>
            <person name="Xing Y."/>
            <person name="Hsiang T."/>
            <person name="Zhang Z."/>
            <person name="Xu J.R."/>
            <person name="Peng Y.L."/>
        </authorList>
    </citation>
    <scope>NUCLEOTIDE SEQUENCE</scope>
    <source>
        <strain evidence="2">Y34</strain>
    </source>
</reference>
<proteinExistence type="predicted"/>
<sequence>MGCGSSKPAPTRSSGKGKGRADSNMDVLLSPVPAARPRTSHRTSVAAPASAARPRTANRSSIVASGRRNSRFHEHV</sequence>
<organism evidence="2">
    <name type="scientific">Pyricularia oryzae (strain Y34)</name>
    <name type="common">Rice blast fungus</name>
    <name type="synonym">Magnaporthe oryzae</name>
    <dbReference type="NCBI Taxonomy" id="1143189"/>
    <lineage>
        <taxon>Eukaryota</taxon>
        <taxon>Fungi</taxon>
        <taxon>Dikarya</taxon>
        <taxon>Ascomycota</taxon>
        <taxon>Pezizomycotina</taxon>
        <taxon>Sordariomycetes</taxon>
        <taxon>Sordariomycetidae</taxon>
        <taxon>Magnaporthales</taxon>
        <taxon>Pyriculariaceae</taxon>
        <taxon>Pyricularia</taxon>
    </lineage>
</organism>
<dbReference type="AlphaFoldDB" id="A0AA97PJX0"/>
<gene>
    <name evidence="2" type="ORF">OOU_Y34scaffold00601g7</name>
</gene>
<evidence type="ECO:0000313" key="2">
    <source>
        <dbReference type="EMBL" id="ELQ37357.1"/>
    </source>
</evidence>